<organism evidence="7 8">
    <name type="scientific">Hymenobacter metallicola</name>
    <dbReference type="NCBI Taxonomy" id="2563114"/>
    <lineage>
        <taxon>Bacteria</taxon>
        <taxon>Pseudomonadati</taxon>
        <taxon>Bacteroidota</taxon>
        <taxon>Cytophagia</taxon>
        <taxon>Cytophagales</taxon>
        <taxon>Hymenobacteraceae</taxon>
        <taxon>Hymenobacter</taxon>
    </lineage>
</organism>
<evidence type="ECO:0000256" key="1">
    <source>
        <dbReference type="ARBA" id="ARBA00004141"/>
    </source>
</evidence>
<name>A0A4Z0Q011_9BACT</name>
<dbReference type="PANTHER" id="PTHR38480:SF1">
    <property type="entry name" value="SLR0254 PROTEIN"/>
    <property type="match status" value="1"/>
</dbReference>
<dbReference type="AlphaFoldDB" id="A0A4Z0Q011"/>
<dbReference type="Pfam" id="PF06271">
    <property type="entry name" value="RDD"/>
    <property type="match status" value="1"/>
</dbReference>
<dbReference type="Proteomes" id="UP000298471">
    <property type="component" value="Unassembled WGS sequence"/>
</dbReference>
<feature type="transmembrane region" description="Helical" evidence="5">
    <location>
        <begin position="110"/>
        <end position="130"/>
    </location>
</feature>
<evidence type="ECO:0000256" key="3">
    <source>
        <dbReference type="ARBA" id="ARBA00022989"/>
    </source>
</evidence>
<comment type="subcellular location">
    <subcellularLocation>
        <location evidence="1">Membrane</location>
        <topology evidence="1">Multi-pass membrane protein</topology>
    </subcellularLocation>
</comment>
<feature type="transmembrane region" description="Helical" evidence="5">
    <location>
        <begin position="57"/>
        <end position="79"/>
    </location>
</feature>
<keyword evidence="4 5" id="KW-0472">Membrane</keyword>
<comment type="caution">
    <text evidence="7">The sequence shown here is derived from an EMBL/GenBank/DDBJ whole genome shotgun (WGS) entry which is preliminary data.</text>
</comment>
<dbReference type="OrthoDB" id="9814143at2"/>
<accession>A0A4Z0Q011</accession>
<evidence type="ECO:0000313" key="8">
    <source>
        <dbReference type="Proteomes" id="UP000298471"/>
    </source>
</evidence>
<evidence type="ECO:0000313" key="7">
    <source>
        <dbReference type="EMBL" id="TGE23035.1"/>
    </source>
</evidence>
<evidence type="ECO:0000259" key="6">
    <source>
        <dbReference type="Pfam" id="PF06271"/>
    </source>
</evidence>
<proteinExistence type="predicted"/>
<sequence>MSTIRIHTTQNVTLEYEVASVGERIVATIIDNLILFGWAVVSMGLLAAIGIDDAVMPFLGVFLVGVPFVFYHLACEIFLNGQSLGKRARDIKVIRLDGTRPRVGDYLLRWILRIVDLGFFGGLIAIVVILSNGRGQRIGDLAAGTSVVSTRPRQGAGALAPPMTDANYVVVFPQAAQLADHDVATIRQLLAKSLERDNYLLLNEVANKVKSLTGIQTDLADEAFLRTILRDHAHLAATGS</sequence>
<feature type="transmembrane region" description="Helical" evidence="5">
    <location>
        <begin position="33"/>
        <end position="51"/>
    </location>
</feature>
<evidence type="ECO:0000256" key="4">
    <source>
        <dbReference type="ARBA" id="ARBA00023136"/>
    </source>
</evidence>
<dbReference type="EMBL" id="SRMB01000005">
    <property type="protein sequence ID" value="TGE23035.1"/>
    <property type="molecule type" value="Genomic_DNA"/>
</dbReference>
<dbReference type="InterPro" id="IPR010432">
    <property type="entry name" value="RDD"/>
</dbReference>
<dbReference type="GO" id="GO:0016020">
    <property type="term" value="C:membrane"/>
    <property type="evidence" value="ECO:0007669"/>
    <property type="project" value="UniProtKB-SubCell"/>
</dbReference>
<evidence type="ECO:0000256" key="5">
    <source>
        <dbReference type="SAM" id="Phobius"/>
    </source>
</evidence>
<reference evidence="7 8" key="1">
    <citation type="submission" date="2019-04" db="EMBL/GenBank/DDBJ databases">
        <authorList>
            <person name="Feng G."/>
            <person name="Zhang J."/>
            <person name="Zhu H."/>
        </authorList>
    </citation>
    <scope>NUCLEOTIDE SEQUENCE [LARGE SCALE GENOMIC DNA]</scope>
    <source>
        <strain evidence="7 8">9PBR-1</strain>
    </source>
</reference>
<protein>
    <submittedName>
        <fullName evidence="7">RDD family protein</fullName>
    </submittedName>
</protein>
<dbReference type="PANTHER" id="PTHR38480">
    <property type="entry name" value="SLR0254 PROTEIN"/>
    <property type="match status" value="1"/>
</dbReference>
<keyword evidence="8" id="KW-1185">Reference proteome</keyword>
<evidence type="ECO:0000256" key="2">
    <source>
        <dbReference type="ARBA" id="ARBA00022692"/>
    </source>
</evidence>
<gene>
    <name evidence="7" type="ORF">E5K02_22030</name>
</gene>
<keyword evidence="3 5" id="KW-1133">Transmembrane helix</keyword>
<keyword evidence="2 5" id="KW-0812">Transmembrane</keyword>
<dbReference type="RefSeq" id="WP_135398012.1">
    <property type="nucleotide sequence ID" value="NZ_SRMB01000005.1"/>
</dbReference>
<feature type="domain" description="RDD" evidence="6">
    <location>
        <begin position="18"/>
        <end position="144"/>
    </location>
</feature>